<keyword evidence="3" id="KW-1185">Reference proteome</keyword>
<feature type="region of interest" description="Disordered" evidence="1">
    <location>
        <begin position="44"/>
        <end position="94"/>
    </location>
</feature>
<reference evidence="2 3" key="1">
    <citation type="submission" date="2019-02" db="EMBL/GenBank/DDBJ databases">
        <title>Kribbella capetownensis sp. nov. and Kribbella speibonae sp. nov., isolated from soil.</title>
        <authorList>
            <person name="Curtis S.M."/>
            <person name="Norton I."/>
            <person name="Everest G.J."/>
            <person name="Meyers P.R."/>
        </authorList>
    </citation>
    <scope>NUCLEOTIDE SEQUENCE [LARGE SCALE GENOMIC DNA]</scope>
    <source>
        <strain evidence="2 3">NRRL B-24813</strain>
    </source>
</reference>
<organism evidence="2 3">
    <name type="scientific">Kribbella pittospori</name>
    <dbReference type="NCBI Taxonomy" id="722689"/>
    <lineage>
        <taxon>Bacteria</taxon>
        <taxon>Bacillati</taxon>
        <taxon>Actinomycetota</taxon>
        <taxon>Actinomycetes</taxon>
        <taxon>Propionibacteriales</taxon>
        <taxon>Kribbellaceae</taxon>
        <taxon>Kribbella</taxon>
    </lineage>
</organism>
<dbReference type="EMBL" id="SJKB01000021">
    <property type="protein sequence ID" value="TCC52136.1"/>
    <property type="molecule type" value="Genomic_DNA"/>
</dbReference>
<dbReference type="OrthoDB" id="7062872at2"/>
<dbReference type="AlphaFoldDB" id="A0A4R0K2V4"/>
<evidence type="ECO:0000256" key="1">
    <source>
        <dbReference type="SAM" id="MobiDB-lite"/>
    </source>
</evidence>
<dbReference type="RefSeq" id="WP_131365583.1">
    <property type="nucleotide sequence ID" value="NZ_SJKB01000021.1"/>
</dbReference>
<dbReference type="Proteomes" id="UP000291144">
    <property type="component" value="Unassembled WGS sequence"/>
</dbReference>
<evidence type="ECO:0000313" key="2">
    <source>
        <dbReference type="EMBL" id="TCC52136.1"/>
    </source>
</evidence>
<name>A0A4R0K2V4_9ACTN</name>
<comment type="caution">
    <text evidence="2">The sequence shown here is derived from an EMBL/GenBank/DDBJ whole genome shotgun (WGS) entry which is preliminary data.</text>
</comment>
<accession>A0A4R0K2V4</accession>
<sequence length="207" mass="21845">MSAAELDELLDRMPQIAEVVEKFSSESVQSEVFRALMSAFGVASGPSGEADADPGALAVDPLPPSGAAGAKSVQSAAGPAQKSPTKKASGGKVKQTFTMDKTLDLVNGGTPPFKEFSESKKPASVVECLVSVYWLSRLTKVPAPVTVDQVYTCFKVAGWAVPTDLVNTLQQAGTKGWLDTRKRDDLKVVVQGENHVEHEMPATPKGS</sequence>
<evidence type="ECO:0000313" key="3">
    <source>
        <dbReference type="Proteomes" id="UP000291144"/>
    </source>
</evidence>
<proteinExistence type="predicted"/>
<gene>
    <name evidence="2" type="ORF">E0H73_40070</name>
</gene>
<protein>
    <submittedName>
        <fullName evidence="2">Uncharacterized protein</fullName>
    </submittedName>
</protein>